<dbReference type="Proteomes" id="UP000821837">
    <property type="component" value="Unassembled WGS sequence"/>
</dbReference>
<keyword evidence="2" id="KW-1185">Reference proteome</keyword>
<reference evidence="1" key="1">
    <citation type="journal article" date="2020" name="Cell">
        <title>Large-Scale Comparative Analyses of Tick Genomes Elucidate Their Genetic Diversity and Vector Capacities.</title>
        <authorList>
            <consortium name="Tick Genome and Microbiome Consortium (TIGMIC)"/>
            <person name="Jia N."/>
            <person name="Wang J."/>
            <person name="Shi W."/>
            <person name="Du L."/>
            <person name="Sun Y."/>
            <person name="Zhan W."/>
            <person name="Jiang J.F."/>
            <person name="Wang Q."/>
            <person name="Zhang B."/>
            <person name="Ji P."/>
            <person name="Bell-Sakyi L."/>
            <person name="Cui X.M."/>
            <person name="Yuan T.T."/>
            <person name="Jiang B.G."/>
            <person name="Yang W.F."/>
            <person name="Lam T.T."/>
            <person name="Chang Q.C."/>
            <person name="Ding S.J."/>
            <person name="Wang X.J."/>
            <person name="Zhu J.G."/>
            <person name="Ruan X.D."/>
            <person name="Zhao L."/>
            <person name="Wei J.T."/>
            <person name="Ye R.Z."/>
            <person name="Que T.C."/>
            <person name="Du C.H."/>
            <person name="Zhou Y.H."/>
            <person name="Cheng J.X."/>
            <person name="Dai P.F."/>
            <person name="Guo W.B."/>
            <person name="Han X.H."/>
            <person name="Huang E.J."/>
            <person name="Li L.F."/>
            <person name="Wei W."/>
            <person name="Gao Y.C."/>
            <person name="Liu J.Z."/>
            <person name="Shao H.Z."/>
            <person name="Wang X."/>
            <person name="Wang C.C."/>
            <person name="Yang T.C."/>
            <person name="Huo Q.B."/>
            <person name="Li W."/>
            <person name="Chen H.Y."/>
            <person name="Chen S.E."/>
            <person name="Zhou L.G."/>
            <person name="Ni X.B."/>
            <person name="Tian J.H."/>
            <person name="Sheng Y."/>
            <person name="Liu T."/>
            <person name="Pan Y.S."/>
            <person name="Xia L.Y."/>
            <person name="Li J."/>
            <person name="Zhao F."/>
            <person name="Cao W.C."/>
        </authorList>
    </citation>
    <scope>NUCLEOTIDE SEQUENCE</scope>
    <source>
        <strain evidence="1">Rsan-2018</strain>
    </source>
</reference>
<dbReference type="AlphaFoldDB" id="A0A9D4Q4U5"/>
<reference evidence="1" key="2">
    <citation type="submission" date="2021-09" db="EMBL/GenBank/DDBJ databases">
        <authorList>
            <person name="Jia N."/>
            <person name="Wang J."/>
            <person name="Shi W."/>
            <person name="Du L."/>
            <person name="Sun Y."/>
            <person name="Zhan W."/>
            <person name="Jiang J."/>
            <person name="Wang Q."/>
            <person name="Zhang B."/>
            <person name="Ji P."/>
            <person name="Sakyi L.B."/>
            <person name="Cui X."/>
            <person name="Yuan T."/>
            <person name="Jiang B."/>
            <person name="Yang W."/>
            <person name="Lam T.T.-Y."/>
            <person name="Chang Q."/>
            <person name="Ding S."/>
            <person name="Wang X."/>
            <person name="Zhu J."/>
            <person name="Ruan X."/>
            <person name="Zhao L."/>
            <person name="Wei J."/>
            <person name="Que T."/>
            <person name="Du C."/>
            <person name="Cheng J."/>
            <person name="Dai P."/>
            <person name="Han X."/>
            <person name="Huang E."/>
            <person name="Gao Y."/>
            <person name="Liu J."/>
            <person name="Shao H."/>
            <person name="Ye R."/>
            <person name="Li L."/>
            <person name="Wei W."/>
            <person name="Wang X."/>
            <person name="Wang C."/>
            <person name="Huo Q."/>
            <person name="Li W."/>
            <person name="Guo W."/>
            <person name="Chen H."/>
            <person name="Chen S."/>
            <person name="Zhou L."/>
            <person name="Zhou L."/>
            <person name="Ni X."/>
            <person name="Tian J."/>
            <person name="Zhou Y."/>
            <person name="Sheng Y."/>
            <person name="Liu T."/>
            <person name="Pan Y."/>
            <person name="Xia L."/>
            <person name="Li J."/>
            <person name="Zhao F."/>
            <person name="Cao W."/>
        </authorList>
    </citation>
    <scope>NUCLEOTIDE SEQUENCE</scope>
    <source>
        <strain evidence="1">Rsan-2018</strain>
        <tissue evidence="1">Larvae</tissue>
    </source>
</reference>
<accession>A0A9D4Q4U5</accession>
<dbReference type="EMBL" id="JABSTV010001248">
    <property type="protein sequence ID" value="KAH7967983.1"/>
    <property type="molecule type" value="Genomic_DNA"/>
</dbReference>
<evidence type="ECO:0000313" key="2">
    <source>
        <dbReference type="Proteomes" id="UP000821837"/>
    </source>
</evidence>
<protein>
    <submittedName>
        <fullName evidence="1">Uncharacterized protein</fullName>
    </submittedName>
</protein>
<sequence length="142" mass="16019">MCKILQAEWNRQARFYKNCLFLRVHGCQSPPAVSKAWRNYSSLANSATEVLWMQTLSQLRALTPKKPPPPRRNPVRTLGEVILPQAVQDVLGRGPKFAVEPRKSRAELLGIHHRQPSACWVFARLARLALLVSDIFLDGAPP</sequence>
<evidence type="ECO:0000313" key="1">
    <source>
        <dbReference type="EMBL" id="KAH7967983.1"/>
    </source>
</evidence>
<organism evidence="1 2">
    <name type="scientific">Rhipicephalus sanguineus</name>
    <name type="common">Brown dog tick</name>
    <name type="synonym">Ixodes sanguineus</name>
    <dbReference type="NCBI Taxonomy" id="34632"/>
    <lineage>
        <taxon>Eukaryota</taxon>
        <taxon>Metazoa</taxon>
        <taxon>Ecdysozoa</taxon>
        <taxon>Arthropoda</taxon>
        <taxon>Chelicerata</taxon>
        <taxon>Arachnida</taxon>
        <taxon>Acari</taxon>
        <taxon>Parasitiformes</taxon>
        <taxon>Ixodida</taxon>
        <taxon>Ixodoidea</taxon>
        <taxon>Ixodidae</taxon>
        <taxon>Rhipicephalinae</taxon>
        <taxon>Rhipicephalus</taxon>
        <taxon>Rhipicephalus</taxon>
    </lineage>
</organism>
<comment type="caution">
    <text evidence="1">The sequence shown here is derived from an EMBL/GenBank/DDBJ whole genome shotgun (WGS) entry which is preliminary data.</text>
</comment>
<gene>
    <name evidence="1" type="ORF">HPB52_005066</name>
</gene>
<proteinExistence type="predicted"/>
<name>A0A9D4Q4U5_RHISA</name>